<dbReference type="InterPro" id="IPR020479">
    <property type="entry name" value="HD_metazoa"/>
</dbReference>
<keyword evidence="15" id="KW-1185">Reference proteome</keyword>
<evidence type="ECO:0000256" key="3">
    <source>
        <dbReference type="ARBA" id="ARBA00022490"/>
    </source>
</evidence>
<dbReference type="GO" id="GO:0007288">
    <property type="term" value="P:sperm axoneme assembly"/>
    <property type="evidence" value="ECO:0007669"/>
    <property type="project" value="TreeGrafter"/>
</dbReference>
<dbReference type="PROSITE" id="PS50071">
    <property type="entry name" value="HOMEOBOX_2"/>
    <property type="match status" value="1"/>
</dbReference>
<dbReference type="CDD" id="cd00086">
    <property type="entry name" value="homeodomain"/>
    <property type="match status" value="1"/>
</dbReference>
<feature type="domain" description="Homeobox" evidence="13">
    <location>
        <begin position="152"/>
        <end position="212"/>
    </location>
</feature>
<dbReference type="Pfam" id="PF24291">
    <property type="entry name" value="Ig_CFAP65"/>
    <property type="match status" value="1"/>
</dbReference>
<keyword evidence="8 10" id="KW-0539">Nucleus</keyword>
<dbReference type="SMART" id="SM00389">
    <property type="entry name" value="HOX"/>
    <property type="match status" value="1"/>
</dbReference>
<keyword evidence="4" id="KW-0282">Flagellum</keyword>
<feature type="compositionally biased region" description="Acidic residues" evidence="12">
    <location>
        <begin position="243"/>
        <end position="257"/>
    </location>
</feature>
<keyword evidence="6 10" id="KW-0238">DNA-binding</keyword>
<evidence type="ECO:0000256" key="12">
    <source>
        <dbReference type="SAM" id="MobiDB-lite"/>
    </source>
</evidence>
<dbReference type="EMBL" id="JAROKS010000022">
    <property type="protein sequence ID" value="KAK1789027.1"/>
    <property type="molecule type" value="Genomic_DNA"/>
</dbReference>
<evidence type="ECO:0000256" key="11">
    <source>
        <dbReference type="RuleBase" id="RU000682"/>
    </source>
</evidence>
<accession>A0AAD8YXC0</accession>
<dbReference type="Gene3D" id="1.10.10.60">
    <property type="entry name" value="Homeodomain-like"/>
    <property type="match status" value="1"/>
</dbReference>
<dbReference type="GO" id="GO:0003677">
    <property type="term" value="F:DNA binding"/>
    <property type="evidence" value="ECO:0007669"/>
    <property type="project" value="UniProtKB-UniRule"/>
</dbReference>
<protein>
    <recommendedName>
        <fullName evidence="13">Homeobox domain-containing protein</fullName>
    </recommendedName>
</protein>
<dbReference type="InterPro" id="IPR052614">
    <property type="entry name" value="CFAP65"/>
</dbReference>
<evidence type="ECO:0000256" key="4">
    <source>
        <dbReference type="ARBA" id="ARBA00022846"/>
    </source>
</evidence>
<evidence type="ECO:0000256" key="1">
    <source>
        <dbReference type="ARBA" id="ARBA00004230"/>
    </source>
</evidence>
<evidence type="ECO:0000256" key="5">
    <source>
        <dbReference type="ARBA" id="ARBA00023069"/>
    </source>
</evidence>
<dbReference type="FunFam" id="1.10.10.60:FF:000357">
    <property type="entry name" value="Motor neuron and pancreas homeobox 1"/>
    <property type="match status" value="1"/>
</dbReference>
<dbReference type="InterPro" id="IPR057467">
    <property type="entry name" value="Ig_CFAP65_8th"/>
</dbReference>
<keyword evidence="5" id="KW-0969">Cilium</keyword>
<dbReference type="GO" id="GO:0000981">
    <property type="term" value="F:DNA-binding transcription factor activity, RNA polymerase II-specific"/>
    <property type="evidence" value="ECO:0007669"/>
    <property type="project" value="InterPro"/>
</dbReference>
<evidence type="ECO:0000256" key="6">
    <source>
        <dbReference type="ARBA" id="ARBA00023125"/>
    </source>
</evidence>
<evidence type="ECO:0000313" key="15">
    <source>
        <dbReference type="Proteomes" id="UP001239994"/>
    </source>
</evidence>
<feature type="region of interest" description="Disordered" evidence="12">
    <location>
        <begin position="18"/>
        <end position="54"/>
    </location>
</feature>
<dbReference type="PRINTS" id="PR00024">
    <property type="entry name" value="HOMEOBOX"/>
</dbReference>
<comment type="caution">
    <text evidence="14">The sequence shown here is derived from an EMBL/GenBank/DDBJ whole genome shotgun (WGS) entry which is preliminary data.</text>
</comment>
<dbReference type="InterPro" id="IPR013783">
    <property type="entry name" value="Ig-like_fold"/>
</dbReference>
<dbReference type="PANTHER" id="PTHR46127">
    <property type="entry name" value="CILIA- AND FLAGELLA-ASSOCIATED PROTEIN 65"/>
    <property type="match status" value="1"/>
</dbReference>
<feature type="region of interest" description="Disordered" evidence="12">
    <location>
        <begin position="212"/>
        <end position="259"/>
    </location>
</feature>
<dbReference type="InterPro" id="IPR057470">
    <property type="entry name" value="Ig_CFAP65_7th"/>
</dbReference>
<gene>
    <name evidence="14" type="ORF">P4O66_014982</name>
</gene>
<keyword evidence="7 10" id="KW-0371">Homeobox</keyword>
<evidence type="ECO:0000256" key="9">
    <source>
        <dbReference type="ARBA" id="ARBA00023273"/>
    </source>
</evidence>
<feature type="region of interest" description="Disordered" evidence="12">
    <location>
        <begin position="1978"/>
        <end position="2003"/>
    </location>
</feature>
<feature type="region of interest" description="Disordered" evidence="12">
    <location>
        <begin position="1886"/>
        <end position="1912"/>
    </location>
</feature>
<feature type="compositionally biased region" description="Basic and acidic residues" evidence="12">
    <location>
        <begin position="18"/>
        <end position="42"/>
    </location>
</feature>
<keyword evidence="9" id="KW-0966">Cell projection</keyword>
<comment type="subcellular location">
    <subcellularLocation>
        <location evidence="1">Cell projection</location>
        <location evidence="1">Cilium</location>
        <location evidence="1">Flagellum</location>
    </subcellularLocation>
    <subcellularLocation>
        <location evidence="2">Cytoplasm</location>
    </subcellularLocation>
    <subcellularLocation>
        <location evidence="10 11">Nucleus</location>
    </subcellularLocation>
</comment>
<feature type="compositionally biased region" description="Basic and acidic residues" evidence="12">
    <location>
        <begin position="225"/>
        <end position="242"/>
    </location>
</feature>
<dbReference type="PANTHER" id="PTHR46127:SF1">
    <property type="entry name" value="CILIA- AND FLAGELLA-ASSOCIATED PROTEIN 65"/>
    <property type="match status" value="1"/>
</dbReference>
<dbReference type="InterPro" id="IPR009057">
    <property type="entry name" value="Homeodomain-like_sf"/>
</dbReference>
<evidence type="ECO:0000313" key="14">
    <source>
        <dbReference type="EMBL" id="KAK1789027.1"/>
    </source>
</evidence>
<dbReference type="GO" id="GO:0005634">
    <property type="term" value="C:nucleus"/>
    <property type="evidence" value="ECO:0007669"/>
    <property type="project" value="UniProtKB-SubCell"/>
</dbReference>
<dbReference type="Pfam" id="PF22544">
    <property type="entry name" value="HYDIN_VesB_CFA65-like_Ig"/>
    <property type="match status" value="1"/>
</dbReference>
<evidence type="ECO:0000256" key="8">
    <source>
        <dbReference type="ARBA" id="ARBA00023242"/>
    </source>
</evidence>
<evidence type="ECO:0000256" key="10">
    <source>
        <dbReference type="PROSITE-ProRule" id="PRU00108"/>
    </source>
</evidence>
<proteinExistence type="predicted"/>
<feature type="DNA-binding region" description="Homeobox" evidence="10">
    <location>
        <begin position="154"/>
        <end position="213"/>
    </location>
</feature>
<dbReference type="SUPFAM" id="SSF46689">
    <property type="entry name" value="Homeodomain-like"/>
    <property type="match status" value="1"/>
</dbReference>
<organism evidence="14 15">
    <name type="scientific">Electrophorus voltai</name>
    <dbReference type="NCBI Taxonomy" id="2609070"/>
    <lineage>
        <taxon>Eukaryota</taxon>
        <taxon>Metazoa</taxon>
        <taxon>Chordata</taxon>
        <taxon>Craniata</taxon>
        <taxon>Vertebrata</taxon>
        <taxon>Euteleostomi</taxon>
        <taxon>Actinopterygii</taxon>
        <taxon>Neopterygii</taxon>
        <taxon>Teleostei</taxon>
        <taxon>Ostariophysi</taxon>
        <taxon>Gymnotiformes</taxon>
        <taxon>Gymnotoidei</taxon>
        <taxon>Gymnotidae</taxon>
        <taxon>Electrophorus</taxon>
    </lineage>
</organism>
<dbReference type="Pfam" id="PF25249">
    <property type="entry name" value="Ig_CFAP65_7th"/>
    <property type="match status" value="1"/>
</dbReference>
<dbReference type="InterPro" id="IPR017970">
    <property type="entry name" value="Homeobox_CS"/>
</dbReference>
<dbReference type="InterPro" id="IPR001356">
    <property type="entry name" value="HD"/>
</dbReference>
<dbReference type="Pfam" id="PF24507">
    <property type="entry name" value="Ig_CFAP65_4th"/>
    <property type="match status" value="1"/>
</dbReference>
<dbReference type="Proteomes" id="UP001239994">
    <property type="component" value="Unassembled WGS sequence"/>
</dbReference>
<feature type="region of interest" description="Disordered" evidence="12">
    <location>
        <begin position="1758"/>
        <end position="1804"/>
    </location>
</feature>
<dbReference type="InterPro" id="IPR056305">
    <property type="entry name" value="Ig_CFAP65_10th"/>
</dbReference>
<evidence type="ECO:0000256" key="2">
    <source>
        <dbReference type="ARBA" id="ARBA00004496"/>
    </source>
</evidence>
<dbReference type="InterPro" id="IPR056344">
    <property type="entry name" value="Ig_CFAP65-like_9th"/>
</dbReference>
<dbReference type="GO" id="GO:0005737">
    <property type="term" value="C:cytoplasm"/>
    <property type="evidence" value="ECO:0007669"/>
    <property type="project" value="UniProtKB-SubCell"/>
</dbReference>
<dbReference type="Pfam" id="PF25248">
    <property type="entry name" value="Ig_CFAP65_8th"/>
    <property type="match status" value="1"/>
</dbReference>
<dbReference type="Gene3D" id="2.60.40.10">
    <property type="entry name" value="Immunoglobulins"/>
    <property type="match status" value="9"/>
</dbReference>
<sequence length="2021" mass="224573">MDKSKNFRIDALLAEESQRIIRDGSPRSDPDETKPLICKRPENSPLRGSSGAVQQQTGIVPKPGLLNISHPGLTSLSQGTMPGMYPAPMYSITALGAQHPAFTYSGFTQPYPEHLKAAAIAGQFPLEHWLRAGIMMPRLADFNGSPQSGVMGKCRRPRTAFTSQQLLELENQFKVNKYLSRPKRFEVATSLMLTETQVKIWFQNRRMKWKRSRKAKEQAPQLEADSGKRAGKAGDGRRCSAHDDDEELEEEEEEDEGFGGPLKMPLLQWLMSFIKITYTVHVTAFAGCHKANDGILISSSEFVAMLADVPRNSLNYGIPWKSKNGIRGKVPGVHGSEVPRKKASKQSCFLGVETSPELVWEGWQLGAEYTKLLTLKNIHGKLQKLSFRPPVSKFFTTLFPQTIVLSTGTSFSLPVTFRPLQKCEYVDSIEFQCKEGTFQVLLRAVMPHHTLELPDAVQLPPCAVRHSSGTGFLLRNVSKLRTGFQWAVEPPFELSPVRGILEPGGECKVTATFKPDQALVYQAEASCTFGEDGESRCTMYLRGLSKYPHLQIISPDQEDGCGLLEFGSVAIGSSLEKQFEICNPSSVSACFSLALMRRAALVESVFQCDVWEGQVAAHSALRVPVCFTPLAVDSASVDYLSLTCLGAMSRCLLKVTGSCIGPDVSLSSSLVDFGCVEEGGEAVSIIHIINSSTVLAYYQFDMDPGSHSVFNVDQLSGNLPANSSLTLRLRFRPRYPIAYHKRSACLILHRDPLFLDLIGTCHSEELKPTILHSRHLRVYRQNLLRGLTCYPPDILSAMLAENKLQLDESGSLLLNEETSRAAVSLRSPMEEYFHPGWVDEVETGPDEGGEPRRFPTPHVTVHPSELHFDPGLASQSVSITNRTKGKLSLLWTPSADSPFSVTPLNCDLSPLKSTAFRVTYAPKQHNTFHAAQLECFALYKVLCDHRQTDEQTLCPPWCLTVRVSAHSFQPGNEHFIPHFSLLRPHVTFPALSQVSYRSVLLQNTGDLPLIFRLDSEECPAVRVQPSSGLVSPGSHQILTLRSTPSEDHPPSFPLTLHFNANPRHTQTLRVASVAEKPRVVLDGGGRLFFTSTAVGSLSTRTLRVRNLSRVPVQFHWKVCGSDRKVLSVQPDASLLQPNESRVQTWSFTPLEEMMYIMKATLTFWPAQTPDCKRSRLSLEVMGAAAKASIEASPSILDLGEVLVGDCKLFEVRLLNSSSCAISFSLSVLQTVSVRGSREDTHKDPVVLELESMQGTIPSRCRLPIPSTVRPTRRARYCWTISYRTLSASGSVVGEPRSLCQVQAEAVYPTLEVTDARSSGGVEGLSKLQLWGLFSLDLLNAYLCSDPSPAELTYRVPTRHSFRRCPPVFTSVVLDFNFSAAPLGADPSSFLLMFENTGNIPVEWSFLFPEDQQIELEYWAESGEFTSTELHQMKVQDNRLFSITPCSGRLNPGQQRAVRFTYRHYFTGTYRLPVLLKLSHGREILLNFVGVTVERDRHYLHFASARHVFAPVAVGGFHPPTQVYELYNGGALPVRYHVDTSPLEQLQEENFSHPVLHCLNPDGEVQPGRSATLEWLFSPLEAKTYSVDVPVYVLQGDCTLLTFEGSGFDQRDTVPFQLHGGHLGVACTQKVPAPGQVVFLSEEAVSFGDIPVCSRSTRILFLTNISHTDSIQYLWNLKEQEKKQAVQIQPVSGSLAVGESVLCILTILTSGSPAFYQQDLICEVTPEEAVVKYHMDLQQWELEREREKHEFTITEKDVTQANPQKRCTQMAPPIRSRSSSIVASGANGTARRVDRRSQPRPPRPALLHLGVTARSHSLLEYQAHFPSHFHKYHISRTLLDDREFHQALRSAGSERVPYFTQLRPPALSPSRTLSASATLGPWMAEGACSSEPTPAPRHTESASTAVELESGTQNHRELQRELRTMVQESIHRSPEFSDLLEEILLNTLQNLMMEAFLGELVLTARPRIIALPPRRNSLAPRAQSGGLVAPEEGRDGWRPLETSQGPYMPISALLSNLESHQH</sequence>
<dbReference type="InterPro" id="IPR058536">
    <property type="entry name" value="Ig_CFAP65_4th"/>
</dbReference>
<name>A0AAD8YXC0_9TELE</name>
<dbReference type="Pfam" id="PF24816">
    <property type="entry name" value="Ig_CFAP65__9th"/>
    <property type="match status" value="1"/>
</dbReference>
<dbReference type="InterPro" id="IPR053879">
    <property type="entry name" value="HYDIN_VesB_CFA65-like_Ig"/>
</dbReference>
<evidence type="ECO:0000256" key="7">
    <source>
        <dbReference type="ARBA" id="ARBA00023155"/>
    </source>
</evidence>
<keyword evidence="3" id="KW-0963">Cytoplasm</keyword>
<dbReference type="GO" id="GO:0036126">
    <property type="term" value="C:sperm flagellum"/>
    <property type="evidence" value="ECO:0007669"/>
    <property type="project" value="TreeGrafter"/>
</dbReference>
<dbReference type="PROSITE" id="PS00027">
    <property type="entry name" value="HOMEOBOX_1"/>
    <property type="match status" value="1"/>
</dbReference>
<evidence type="ECO:0000259" key="13">
    <source>
        <dbReference type="PROSITE" id="PS50071"/>
    </source>
</evidence>
<reference evidence="14" key="1">
    <citation type="submission" date="2023-03" db="EMBL/GenBank/DDBJ databases">
        <title>Electrophorus voltai genome.</title>
        <authorList>
            <person name="Bian C."/>
        </authorList>
    </citation>
    <scope>NUCLEOTIDE SEQUENCE</scope>
    <source>
        <strain evidence="14">CB-2022</strain>
        <tissue evidence="14">Muscle</tissue>
    </source>
</reference>
<dbReference type="Pfam" id="PF00046">
    <property type="entry name" value="Homeodomain"/>
    <property type="match status" value="1"/>
</dbReference>